<dbReference type="CDD" id="cd03443">
    <property type="entry name" value="PaaI_thioesterase"/>
    <property type="match status" value="1"/>
</dbReference>
<evidence type="ECO:0000313" key="5">
    <source>
        <dbReference type="Proteomes" id="UP001081071"/>
    </source>
</evidence>
<dbReference type="PANTHER" id="PTHR21660:SF1">
    <property type="entry name" value="ACYL-COENZYME A THIOESTERASE 13"/>
    <property type="match status" value="1"/>
</dbReference>
<evidence type="ECO:0000259" key="3">
    <source>
        <dbReference type="Pfam" id="PF03061"/>
    </source>
</evidence>
<dbReference type="SUPFAM" id="SSF54637">
    <property type="entry name" value="Thioesterase/thiol ester dehydrase-isomerase"/>
    <property type="match status" value="1"/>
</dbReference>
<dbReference type="PANTHER" id="PTHR21660">
    <property type="entry name" value="THIOESTERASE SUPERFAMILY MEMBER-RELATED"/>
    <property type="match status" value="1"/>
</dbReference>
<reference evidence="4" key="1">
    <citation type="submission" date="2022-12" db="EMBL/GenBank/DDBJ databases">
        <authorList>
            <person name="Krivoruchko A.V."/>
            <person name="Elkin A."/>
        </authorList>
    </citation>
    <scope>NUCLEOTIDE SEQUENCE</scope>
    <source>
        <strain evidence="4">IEGM 1391</strain>
    </source>
</reference>
<dbReference type="RefSeq" id="WP_269602049.1">
    <property type="nucleotide sequence ID" value="NZ_JAPWIJ010000001.1"/>
</dbReference>
<protein>
    <submittedName>
        <fullName evidence="4">PaaI family thioesterase</fullName>
    </submittedName>
</protein>
<sequence>MITDEHRRSQTFSWVDPAEVLKTASTMSGLDAMRALANGELAPPPIAALMQFSPVSVENGKVVFECQPSEAHYNPIGMVHGGLVCTLLDTVLGCAAHTTLPAGTGYTSIDINVSYQRPVHSHSGPLTATGTVVKSGSRVIFTEGSVVDNTGRVVATGTSSLLVIAGR</sequence>
<feature type="domain" description="Thioesterase" evidence="3">
    <location>
        <begin position="77"/>
        <end position="155"/>
    </location>
</feature>
<dbReference type="InterPro" id="IPR006683">
    <property type="entry name" value="Thioestr_dom"/>
</dbReference>
<accession>A0ABT4M9Q7</accession>
<proteinExistence type="inferred from homology"/>
<keyword evidence="5" id="KW-1185">Reference proteome</keyword>
<dbReference type="NCBIfam" id="TIGR00369">
    <property type="entry name" value="unchar_dom_1"/>
    <property type="match status" value="1"/>
</dbReference>
<organism evidence="4 5">
    <name type="scientific">Rhodococcus ruber</name>
    <dbReference type="NCBI Taxonomy" id="1830"/>
    <lineage>
        <taxon>Bacteria</taxon>
        <taxon>Bacillati</taxon>
        <taxon>Actinomycetota</taxon>
        <taxon>Actinomycetes</taxon>
        <taxon>Mycobacteriales</taxon>
        <taxon>Nocardiaceae</taxon>
        <taxon>Rhodococcus</taxon>
    </lineage>
</organism>
<dbReference type="InterPro" id="IPR039298">
    <property type="entry name" value="ACOT13"/>
</dbReference>
<dbReference type="Pfam" id="PF03061">
    <property type="entry name" value="4HBT"/>
    <property type="match status" value="1"/>
</dbReference>
<evidence type="ECO:0000313" key="4">
    <source>
        <dbReference type="EMBL" id="MCZ4517444.1"/>
    </source>
</evidence>
<dbReference type="Gene3D" id="3.10.129.10">
    <property type="entry name" value="Hotdog Thioesterase"/>
    <property type="match status" value="1"/>
</dbReference>
<dbReference type="InterPro" id="IPR003736">
    <property type="entry name" value="PAAI_dom"/>
</dbReference>
<dbReference type="EMBL" id="JAPWIJ010000001">
    <property type="protein sequence ID" value="MCZ4517444.1"/>
    <property type="molecule type" value="Genomic_DNA"/>
</dbReference>
<dbReference type="Proteomes" id="UP001081071">
    <property type="component" value="Unassembled WGS sequence"/>
</dbReference>
<evidence type="ECO:0000256" key="1">
    <source>
        <dbReference type="ARBA" id="ARBA00008324"/>
    </source>
</evidence>
<dbReference type="InterPro" id="IPR029069">
    <property type="entry name" value="HotDog_dom_sf"/>
</dbReference>
<evidence type="ECO:0000256" key="2">
    <source>
        <dbReference type="ARBA" id="ARBA00022801"/>
    </source>
</evidence>
<comment type="caution">
    <text evidence="4">The sequence shown here is derived from an EMBL/GenBank/DDBJ whole genome shotgun (WGS) entry which is preliminary data.</text>
</comment>
<comment type="similarity">
    <text evidence="1">Belongs to the thioesterase PaaI family.</text>
</comment>
<name>A0ABT4M9Q7_9NOCA</name>
<gene>
    <name evidence="4" type="ORF">O4220_02880</name>
</gene>
<keyword evidence="2" id="KW-0378">Hydrolase</keyword>